<protein>
    <submittedName>
        <fullName evidence="2">Uncharacterized protein</fullName>
    </submittedName>
</protein>
<feature type="region of interest" description="Disordered" evidence="1">
    <location>
        <begin position="1"/>
        <end position="21"/>
    </location>
</feature>
<dbReference type="AlphaFoldDB" id="A0A146G018"/>
<reference evidence="2 3" key="1">
    <citation type="journal article" date="2016" name="DNA Res.">
        <title>Genome sequence of Aspergillus luchuensis NBRC 4314.</title>
        <authorList>
            <person name="Yamada O."/>
            <person name="Machida M."/>
            <person name="Hosoyama A."/>
            <person name="Goto M."/>
            <person name="Takahashi T."/>
            <person name="Futagami T."/>
            <person name="Yamagata Y."/>
            <person name="Takeuchi M."/>
            <person name="Kobayashi T."/>
            <person name="Koike H."/>
            <person name="Abe K."/>
            <person name="Asai K."/>
            <person name="Arita M."/>
            <person name="Fujita N."/>
            <person name="Fukuda K."/>
            <person name="Higa K."/>
            <person name="Horikawa H."/>
            <person name="Ishikawa T."/>
            <person name="Jinno K."/>
            <person name="Kato Y."/>
            <person name="Kirimura K."/>
            <person name="Mizutani O."/>
            <person name="Nakasone K."/>
            <person name="Sano M."/>
            <person name="Shiraishi Y."/>
            <person name="Tsukahara M."/>
            <person name="Gomi K."/>
        </authorList>
    </citation>
    <scope>NUCLEOTIDE SEQUENCE [LARGE SCALE GENOMIC DNA]</scope>
    <source>
        <strain evidence="2 3">RIB 2604</strain>
    </source>
</reference>
<dbReference type="EMBL" id="BCWF01000041">
    <property type="protein sequence ID" value="GAT31254.1"/>
    <property type="molecule type" value="Genomic_DNA"/>
</dbReference>
<evidence type="ECO:0000313" key="3">
    <source>
        <dbReference type="Proteomes" id="UP000075230"/>
    </source>
</evidence>
<comment type="caution">
    <text evidence="2">The sequence shown here is derived from an EMBL/GenBank/DDBJ whole genome shotgun (WGS) entry which is preliminary data.</text>
</comment>
<dbReference type="Proteomes" id="UP000075230">
    <property type="component" value="Unassembled WGS sequence"/>
</dbReference>
<proteinExistence type="predicted"/>
<organism evidence="2 3">
    <name type="scientific">Aspergillus kawachii</name>
    <name type="common">White koji mold</name>
    <name type="synonym">Aspergillus awamori var. kawachi</name>
    <dbReference type="NCBI Taxonomy" id="1069201"/>
    <lineage>
        <taxon>Eukaryota</taxon>
        <taxon>Fungi</taxon>
        <taxon>Dikarya</taxon>
        <taxon>Ascomycota</taxon>
        <taxon>Pezizomycotina</taxon>
        <taxon>Eurotiomycetes</taxon>
        <taxon>Eurotiomycetidae</taxon>
        <taxon>Eurotiales</taxon>
        <taxon>Aspergillaceae</taxon>
        <taxon>Aspergillus</taxon>
        <taxon>Aspergillus subgen. Circumdati</taxon>
    </lineage>
</organism>
<gene>
    <name evidence="2" type="ORF">RIB2604_04200130</name>
</gene>
<accession>A0A146G018</accession>
<sequence length="99" mass="11090">MSEHETQVPTPAFSQPPHEQKESLIDMLHLNNVTSHIVHAVGHITDAESDPDAIDRMLCLPYMWYLVDNLTVSADDDHVLVFDNPFKGAMDGDDDETSD</sequence>
<evidence type="ECO:0000313" key="2">
    <source>
        <dbReference type="EMBL" id="GAT31254.1"/>
    </source>
</evidence>
<reference evidence="3" key="2">
    <citation type="submission" date="2016-02" db="EMBL/GenBank/DDBJ databases">
        <title>Genome sequencing of Aspergillus luchuensis NBRC 4314.</title>
        <authorList>
            <person name="Yamada O."/>
        </authorList>
    </citation>
    <scope>NUCLEOTIDE SEQUENCE [LARGE SCALE GENOMIC DNA]</scope>
    <source>
        <strain evidence="3">RIB 2604</strain>
    </source>
</reference>
<name>A0A146G018_ASPKA</name>
<dbReference type="VEuPathDB" id="FungiDB:ASPFODRAFT_201459"/>
<evidence type="ECO:0000256" key="1">
    <source>
        <dbReference type="SAM" id="MobiDB-lite"/>
    </source>
</evidence>